<organism evidence="1 2">
    <name type="scientific">Segatella bryantii</name>
    <name type="common">Prevotella bryantii</name>
    <dbReference type="NCBI Taxonomy" id="77095"/>
    <lineage>
        <taxon>Bacteria</taxon>
        <taxon>Pseudomonadati</taxon>
        <taxon>Bacteroidota</taxon>
        <taxon>Bacteroidia</taxon>
        <taxon>Bacteroidales</taxon>
        <taxon>Prevotellaceae</taxon>
        <taxon>Segatella</taxon>
    </lineage>
</organism>
<dbReference type="EMBL" id="BPTR01000001">
    <property type="protein sequence ID" value="GJG28771.1"/>
    <property type="molecule type" value="Genomic_DNA"/>
</dbReference>
<name>A0AA37HY23_SEGBR</name>
<comment type="caution">
    <text evidence="1">The sequence shown here is derived from an EMBL/GenBank/DDBJ whole genome shotgun (WGS) entry which is preliminary data.</text>
</comment>
<gene>
    <name evidence="1" type="ORF">PRRU23_24710</name>
</gene>
<dbReference type="PANTHER" id="PTHR43581">
    <property type="entry name" value="ATP/GTP PHOSPHATASE"/>
    <property type="match status" value="1"/>
</dbReference>
<dbReference type="PANTHER" id="PTHR43581:SF4">
    <property type="entry name" value="ATP_GTP PHOSPHATASE"/>
    <property type="match status" value="1"/>
</dbReference>
<dbReference type="InterPro" id="IPR027417">
    <property type="entry name" value="P-loop_NTPase"/>
</dbReference>
<evidence type="ECO:0000313" key="2">
    <source>
        <dbReference type="Proteomes" id="UP000887043"/>
    </source>
</evidence>
<evidence type="ECO:0000313" key="1">
    <source>
        <dbReference type="EMBL" id="GJG28771.1"/>
    </source>
</evidence>
<protein>
    <recommendedName>
        <fullName evidence="3">ATPase AAA-type core domain-containing protein</fullName>
    </recommendedName>
</protein>
<dbReference type="Proteomes" id="UP000887043">
    <property type="component" value="Unassembled WGS sequence"/>
</dbReference>
<dbReference type="SUPFAM" id="SSF52540">
    <property type="entry name" value="P-loop containing nucleoside triphosphate hydrolases"/>
    <property type="match status" value="1"/>
</dbReference>
<evidence type="ECO:0008006" key="3">
    <source>
        <dbReference type="Google" id="ProtNLM"/>
    </source>
</evidence>
<reference evidence="1" key="1">
    <citation type="submission" date="2021-08" db="EMBL/GenBank/DDBJ databases">
        <title>Prevotella lacticifex sp. nov., isolated from rumen of cow.</title>
        <authorList>
            <person name="Shinkai T."/>
            <person name="Ikeyama N."/>
            <person name="Kumagai M."/>
            <person name="Ohmori H."/>
            <person name="Sakamoto M."/>
            <person name="Ohkuma M."/>
            <person name="Mitsumori M."/>
        </authorList>
    </citation>
    <scope>NUCLEOTIDE SEQUENCE</scope>
    <source>
        <strain evidence="1">DSM 11371</strain>
    </source>
</reference>
<dbReference type="InterPro" id="IPR051396">
    <property type="entry name" value="Bact_Antivir_Def_Nuclease"/>
</dbReference>
<dbReference type="Gene3D" id="3.40.50.300">
    <property type="entry name" value="P-loop containing nucleotide triphosphate hydrolases"/>
    <property type="match status" value="1"/>
</dbReference>
<proteinExistence type="predicted"/>
<dbReference type="AlphaFoldDB" id="A0AA37HY23"/>
<accession>A0AA37HY23</accession>
<sequence>MIHLLIKNIGPLSNADVHLKRINVIIGPQSQGKSTLLKIASYCSWVEKRIELTQSSSYFSSDDHFVNDLIVFHKMQGYLRKDAYISYESEFMKFSYDFNSNKFDFSWGKKQWEYRRPKISYIPSERNLVGAIPNWFEVSMERNNIRNFMTDWENARKSSIADLQILNLSVSYRFNPDKKKDEVIVGKEGLPMDFTNTSSGLQSLIPLFVLLNYEYTTQYESEKAKRIAGDWEDVDLLKNIYKKLFKEKGRTIGRETSFTDESEKSKITVRLPYNKIVAGNLLKFDDKKTANEFDDIYGHYLLTDHNVVYLEEPENNLFPPTQAQVSDWLIEKTLNGRSNSLMIATHSPYVLNHFLERNIDEFALFFTLEKGKYAEVCTATEDDLQAIYDDGVDAFFNIENLNKF</sequence>
<dbReference type="RefSeq" id="WP_006282005.1">
    <property type="nucleotide sequence ID" value="NZ_BPTR01000001.1"/>
</dbReference>